<keyword evidence="2 3" id="KW-0802">TPR repeat</keyword>
<dbReference type="EMBL" id="JAYXHS010000001">
    <property type="protein sequence ID" value="MEC5385882.1"/>
    <property type="molecule type" value="Genomic_DNA"/>
</dbReference>
<reference evidence="4 5" key="1">
    <citation type="submission" date="2024-01" db="EMBL/GenBank/DDBJ databases">
        <title>Uliginosibacterium soil sp. nov.</title>
        <authorList>
            <person name="Lv Y."/>
        </authorList>
    </citation>
    <scope>NUCLEOTIDE SEQUENCE [LARGE SCALE GENOMIC DNA]</scope>
    <source>
        <strain evidence="4 5">H3</strain>
    </source>
</reference>
<gene>
    <name evidence="4" type="ORF">VVD49_09110</name>
</gene>
<dbReference type="PROSITE" id="PS50005">
    <property type="entry name" value="TPR"/>
    <property type="match status" value="2"/>
</dbReference>
<dbReference type="InterPro" id="IPR019734">
    <property type="entry name" value="TPR_rpt"/>
</dbReference>
<dbReference type="Gene3D" id="1.25.40.10">
    <property type="entry name" value="Tetratricopeptide repeat domain"/>
    <property type="match status" value="2"/>
</dbReference>
<accession>A0ABU6K351</accession>
<dbReference type="Proteomes" id="UP001331561">
    <property type="component" value="Unassembled WGS sequence"/>
</dbReference>
<dbReference type="InterPro" id="IPR051685">
    <property type="entry name" value="Ycf3/AcsC/BcsC/TPR_MFPF"/>
</dbReference>
<organism evidence="4 5">
    <name type="scientific">Uliginosibacterium silvisoli</name>
    <dbReference type="NCBI Taxonomy" id="3114758"/>
    <lineage>
        <taxon>Bacteria</taxon>
        <taxon>Pseudomonadati</taxon>
        <taxon>Pseudomonadota</taxon>
        <taxon>Betaproteobacteria</taxon>
        <taxon>Rhodocyclales</taxon>
        <taxon>Zoogloeaceae</taxon>
        <taxon>Uliginosibacterium</taxon>
    </lineage>
</organism>
<protein>
    <submittedName>
        <fullName evidence="4">Tetratricopeptide repeat protein</fullName>
    </submittedName>
</protein>
<comment type="caution">
    <text evidence="4">The sequence shown here is derived from an EMBL/GenBank/DDBJ whole genome shotgun (WGS) entry which is preliminary data.</text>
</comment>
<evidence type="ECO:0000313" key="4">
    <source>
        <dbReference type="EMBL" id="MEC5385882.1"/>
    </source>
</evidence>
<dbReference type="PANTHER" id="PTHR44943">
    <property type="entry name" value="CELLULOSE SYNTHASE OPERON PROTEIN C"/>
    <property type="match status" value="1"/>
</dbReference>
<dbReference type="Pfam" id="PF13181">
    <property type="entry name" value="TPR_8"/>
    <property type="match status" value="1"/>
</dbReference>
<evidence type="ECO:0000256" key="1">
    <source>
        <dbReference type="ARBA" id="ARBA00022737"/>
    </source>
</evidence>
<evidence type="ECO:0000256" key="2">
    <source>
        <dbReference type="ARBA" id="ARBA00022803"/>
    </source>
</evidence>
<dbReference type="InterPro" id="IPR011990">
    <property type="entry name" value="TPR-like_helical_dom_sf"/>
</dbReference>
<dbReference type="SUPFAM" id="SSF48452">
    <property type="entry name" value="TPR-like"/>
    <property type="match status" value="1"/>
</dbReference>
<dbReference type="SUPFAM" id="SSF53756">
    <property type="entry name" value="UDP-Glycosyltransferase/glycogen phosphorylase"/>
    <property type="match status" value="1"/>
</dbReference>
<keyword evidence="1" id="KW-0677">Repeat</keyword>
<feature type="repeat" description="TPR" evidence="3">
    <location>
        <begin position="41"/>
        <end position="74"/>
    </location>
</feature>
<evidence type="ECO:0000313" key="5">
    <source>
        <dbReference type="Proteomes" id="UP001331561"/>
    </source>
</evidence>
<name>A0ABU6K351_9RHOO</name>
<keyword evidence="5" id="KW-1185">Reference proteome</keyword>
<dbReference type="RefSeq" id="WP_327598826.1">
    <property type="nucleotide sequence ID" value="NZ_JAYXHS010000001.1"/>
</dbReference>
<dbReference type="Pfam" id="PF00515">
    <property type="entry name" value="TPR_1"/>
    <property type="match status" value="1"/>
</dbReference>
<sequence>MSNFEAAKQLFFEGLDLLAAYDYGAAEARFLASLSFVPDRASTLANLSSAQLKLKKYDEAVASAERALSLNDGLAEAWLNLGLIQHELGSYKKALFFFDKATERQPDYYDGYWNKALAQLVEGDFENGWRNYEFRWRMTNADPVFQSTAPRLAGIENIHGKSILVWHEQGFGDTIQFARYVPLLVQRGARVTFVTPPSLHSLFARQFDCVVVSRDVPRDDFDFQIPLLSLPLLFETDANSIPAAVPYISIPPQEVSEWKRVLPLSEGRLNIGIACSGSLSFDLQHGNNRPAPLAVFAPLMDIANLFLIQKDIRDEDRAFLERNPGITLTGSAIEDFEDSGAIVECMDMIISVDTSLAHLAGALGKKVYVLLQYSPDWRWLLDRDDSPWYPTATLIRQPTMGDWSAVMAQVEEEVRRFIPG</sequence>
<evidence type="ECO:0000256" key="3">
    <source>
        <dbReference type="PROSITE-ProRule" id="PRU00339"/>
    </source>
</evidence>
<feature type="repeat" description="TPR" evidence="3">
    <location>
        <begin position="75"/>
        <end position="108"/>
    </location>
</feature>
<dbReference type="PANTHER" id="PTHR44943:SF8">
    <property type="entry name" value="TPR REPEAT-CONTAINING PROTEIN MJ0263"/>
    <property type="match status" value="1"/>
</dbReference>
<dbReference type="Gene3D" id="3.40.50.2000">
    <property type="entry name" value="Glycogen Phosphorylase B"/>
    <property type="match status" value="1"/>
</dbReference>
<dbReference type="SMART" id="SM00028">
    <property type="entry name" value="TPR"/>
    <property type="match status" value="3"/>
</dbReference>
<proteinExistence type="predicted"/>
<dbReference type="PROSITE" id="PS50293">
    <property type="entry name" value="TPR_REGION"/>
    <property type="match status" value="1"/>
</dbReference>